<dbReference type="GO" id="GO:0051480">
    <property type="term" value="P:regulation of cytosolic calcium ion concentration"/>
    <property type="evidence" value="ECO:0007669"/>
    <property type="project" value="TreeGrafter"/>
</dbReference>
<dbReference type="Proteomes" id="UP000887578">
    <property type="component" value="Unplaced"/>
</dbReference>
<dbReference type="PANTHER" id="PTHR24093:SF369">
    <property type="entry name" value="CALCIUM-TRANSPORTING ATPASE"/>
    <property type="match status" value="1"/>
</dbReference>
<keyword evidence="3" id="KW-0472">Membrane</keyword>
<comment type="subcellular location">
    <subcellularLocation>
        <location evidence="1">Endomembrane system</location>
        <topology evidence="1">Multi-pass membrane protein</topology>
    </subcellularLocation>
</comment>
<sequence length="220" mass="23965">MIDVIVKRASGIDEGEHDAGWIEGVAILISVVVVVLVTALNDYTKERQFRGLQAKIETEHKFSVIRGGQQIQIIVNELVVGDIAQIKYGDLLPSDGILIQCNDLKIDESSLTGESDLIKKSVEHDPMLLSGTHVMEGSGRMLVTAVGIHSQTGIIMTLLGAAKSAVEEERKAQSKQQKGGKTRRKSKASGNVILFIHLLSYFLPLSLTTIIITMTIFLCV</sequence>
<keyword evidence="2" id="KW-0460">Magnesium</keyword>
<dbReference type="GO" id="GO:0012505">
    <property type="term" value="C:endomembrane system"/>
    <property type="evidence" value="ECO:0007669"/>
    <property type="project" value="UniProtKB-SubCell"/>
</dbReference>
<dbReference type="InterPro" id="IPR008250">
    <property type="entry name" value="ATPase_P-typ_transduc_dom_A_sf"/>
</dbReference>
<dbReference type="Gene3D" id="2.70.150.10">
    <property type="entry name" value="Calcium-transporting ATPase, cytoplasmic transduction domain A"/>
    <property type="match status" value="1"/>
</dbReference>
<evidence type="ECO:0000256" key="2">
    <source>
        <dbReference type="ARBA" id="ARBA00022842"/>
    </source>
</evidence>
<evidence type="ECO:0000313" key="5">
    <source>
        <dbReference type="Proteomes" id="UP000887578"/>
    </source>
</evidence>
<dbReference type="NCBIfam" id="TIGR01494">
    <property type="entry name" value="ATPase_P-type"/>
    <property type="match status" value="1"/>
</dbReference>
<dbReference type="AlphaFoldDB" id="A0A914PUW5"/>
<dbReference type="GO" id="GO:0005524">
    <property type="term" value="F:ATP binding"/>
    <property type="evidence" value="ECO:0007669"/>
    <property type="project" value="InterPro"/>
</dbReference>
<reference evidence="6" key="1">
    <citation type="submission" date="2022-11" db="UniProtKB">
        <authorList>
            <consortium name="WormBaseParasite"/>
        </authorList>
    </citation>
    <scope>IDENTIFICATION</scope>
</reference>
<evidence type="ECO:0000313" key="6">
    <source>
        <dbReference type="WBParaSite" id="PDA_v2.g22536.t1"/>
    </source>
</evidence>
<dbReference type="PANTHER" id="PTHR24093">
    <property type="entry name" value="CATION TRANSPORTING ATPASE"/>
    <property type="match status" value="1"/>
</dbReference>
<dbReference type="FunFam" id="2.70.150.10:FF:000001">
    <property type="entry name" value="Calcium-transporting ATPase"/>
    <property type="match status" value="1"/>
</dbReference>
<dbReference type="InterPro" id="IPR059000">
    <property type="entry name" value="ATPase_P-type_domA"/>
</dbReference>
<evidence type="ECO:0000256" key="1">
    <source>
        <dbReference type="ARBA" id="ARBA00004127"/>
    </source>
</evidence>
<dbReference type="SUPFAM" id="SSF81665">
    <property type="entry name" value="Calcium ATPase, transmembrane domain M"/>
    <property type="match status" value="1"/>
</dbReference>
<dbReference type="InterPro" id="IPR001757">
    <property type="entry name" value="P_typ_ATPase"/>
</dbReference>
<keyword evidence="3" id="KW-1133">Transmembrane helix</keyword>
<feature type="transmembrane region" description="Helical" evidence="3">
    <location>
        <begin position="20"/>
        <end position="40"/>
    </location>
</feature>
<dbReference type="WBParaSite" id="PDA_v2.g22536.t1">
    <property type="protein sequence ID" value="PDA_v2.g22536.t1"/>
    <property type="gene ID" value="PDA_v2.g22536"/>
</dbReference>
<dbReference type="InterPro" id="IPR023298">
    <property type="entry name" value="ATPase_P-typ_TM_dom_sf"/>
</dbReference>
<evidence type="ECO:0000256" key="3">
    <source>
        <dbReference type="SAM" id="Phobius"/>
    </source>
</evidence>
<keyword evidence="3" id="KW-0812">Transmembrane</keyword>
<accession>A0A914PUW5</accession>
<organism evidence="5 6">
    <name type="scientific">Panagrolaimus davidi</name>
    <dbReference type="NCBI Taxonomy" id="227884"/>
    <lineage>
        <taxon>Eukaryota</taxon>
        <taxon>Metazoa</taxon>
        <taxon>Ecdysozoa</taxon>
        <taxon>Nematoda</taxon>
        <taxon>Chromadorea</taxon>
        <taxon>Rhabditida</taxon>
        <taxon>Tylenchina</taxon>
        <taxon>Panagrolaimomorpha</taxon>
        <taxon>Panagrolaimoidea</taxon>
        <taxon>Panagrolaimidae</taxon>
        <taxon>Panagrolaimus</taxon>
    </lineage>
</organism>
<dbReference type="Pfam" id="PF00122">
    <property type="entry name" value="E1-E2_ATPase"/>
    <property type="match status" value="1"/>
</dbReference>
<name>A0A914PUW5_9BILA</name>
<dbReference type="GO" id="GO:0005886">
    <property type="term" value="C:plasma membrane"/>
    <property type="evidence" value="ECO:0007669"/>
    <property type="project" value="TreeGrafter"/>
</dbReference>
<keyword evidence="5" id="KW-1185">Reference proteome</keyword>
<feature type="transmembrane region" description="Helical" evidence="3">
    <location>
        <begin position="192"/>
        <end position="218"/>
    </location>
</feature>
<protein>
    <recommendedName>
        <fullName evidence="4">P-type ATPase A domain-containing protein</fullName>
    </recommendedName>
</protein>
<proteinExistence type="predicted"/>
<dbReference type="SUPFAM" id="SSF81653">
    <property type="entry name" value="Calcium ATPase, transduction domain A"/>
    <property type="match status" value="1"/>
</dbReference>
<feature type="domain" description="P-type ATPase A" evidence="4">
    <location>
        <begin position="60"/>
        <end position="159"/>
    </location>
</feature>
<dbReference type="GO" id="GO:0016887">
    <property type="term" value="F:ATP hydrolysis activity"/>
    <property type="evidence" value="ECO:0007669"/>
    <property type="project" value="InterPro"/>
</dbReference>
<dbReference type="GO" id="GO:0005388">
    <property type="term" value="F:P-type calcium transporter activity"/>
    <property type="evidence" value="ECO:0007669"/>
    <property type="project" value="TreeGrafter"/>
</dbReference>
<evidence type="ECO:0000259" key="4">
    <source>
        <dbReference type="Pfam" id="PF00122"/>
    </source>
</evidence>